<comment type="caution">
    <text evidence="3">The sequence shown here is derived from an EMBL/GenBank/DDBJ whole genome shotgun (WGS) entry which is preliminary data.</text>
</comment>
<reference evidence="3 4" key="1">
    <citation type="submission" date="2019-02" db="EMBL/GenBank/DDBJ databases">
        <title>Siculibacillus lacustris gen. nov., sp. nov., a new rosette-forming bacterium isolated from a freshwater crater lake (Lake St. Ana, Romania).</title>
        <authorList>
            <person name="Felfoldi T."/>
            <person name="Marton Z."/>
            <person name="Szabo A."/>
            <person name="Mentes A."/>
            <person name="Boka K."/>
            <person name="Marialigeti K."/>
            <person name="Mathe I."/>
            <person name="Koncz M."/>
            <person name="Schumann P."/>
            <person name="Toth E."/>
        </authorList>
    </citation>
    <scope>NUCLEOTIDE SEQUENCE [LARGE SCALE GENOMIC DNA]</scope>
    <source>
        <strain evidence="3 4">SA-279</strain>
    </source>
</reference>
<dbReference type="EMBL" id="SJFN01000006">
    <property type="protein sequence ID" value="TBW39709.1"/>
    <property type="molecule type" value="Genomic_DNA"/>
</dbReference>
<evidence type="ECO:0000313" key="4">
    <source>
        <dbReference type="Proteomes" id="UP000292781"/>
    </source>
</evidence>
<evidence type="ECO:0000313" key="3">
    <source>
        <dbReference type="EMBL" id="TBW39709.1"/>
    </source>
</evidence>
<keyword evidence="4" id="KW-1185">Reference proteome</keyword>
<organism evidence="3 4">
    <name type="scientific">Siculibacillus lacustris</name>
    <dbReference type="NCBI Taxonomy" id="1549641"/>
    <lineage>
        <taxon>Bacteria</taxon>
        <taxon>Pseudomonadati</taxon>
        <taxon>Pseudomonadota</taxon>
        <taxon>Alphaproteobacteria</taxon>
        <taxon>Hyphomicrobiales</taxon>
        <taxon>Ancalomicrobiaceae</taxon>
        <taxon>Siculibacillus</taxon>
    </lineage>
</organism>
<dbReference type="Proteomes" id="UP000292781">
    <property type="component" value="Unassembled WGS sequence"/>
</dbReference>
<proteinExistence type="predicted"/>
<dbReference type="AlphaFoldDB" id="A0A4Q9VX50"/>
<feature type="region of interest" description="Disordered" evidence="1">
    <location>
        <begin position="43"/>
        <end position="88"/>
    </location>
</feature>
<gene>
    <name evidence="3" type="ORF">EYW49_05460</name>
</gene>
<feature type="chain" id="PRO_5020874687" evidence="2">
    <location>
        <begin position="26"/>
        <end position="88"/>
    </location>
</feature>
<feature type="compositionally biased region" description="Low complexity" evidence="1">
    <location>
        <begin position="52"/>
        <end position="66"/>
    </location>
</feature>
<keyword evidence="2" id="KW-0732">Signal</keyword>
<protein>
    <submittedName>
        <fullName evidence="3">Uncharacterized protein</fullName>
    </submittedName>
</protein>
<feature type="compositionally biased region" description="Pro residues" evidence="1">
    <location>
        <begin position="67"/>
        <end position="88"/>
    </location>
</feature>
<evidence type="ECO:0000256" key="2">
    <source>
        <dbReference type="SAM" id="SignalP"/>
    </source>
</evidence>
<feature type="signal peptide" evidence="2">
    <location>
        <begin position="1"/>
        <end position="25"/>
    </location>
</feature>
<feature type="non-terminal residue" evidence="3">
    <location>
        <position position="88"/>
    </location>
</feature>
<name>A0A4Q9VX50_9HYPH</name>
<dbReference type="RefSeq" id="WP_206365395.1">
    <property type="nucleotide sequence ID" value="NZ_SJFN01000006.1"/>
</dbReference>
<sequence>MKYVKDLLTTVVILPSLVSAQTAIAASPPEPGRIEMAQAKPLTEEELRRQQHQAPAPAAPRAQPAPVQVPPPVRVQPAAPPPVRVQPA</sequence>
<evidence type="ECO:0000256" key="1">
    <source>
        <dbReference type="SAM" id="MobiDB-lite"/>
    </source>
</evidence>
<accession>A0A4Q9VX50</accession>